<protein>
    <recommendedName>
        <fullName evidence="4">DUF4381 domain-containing protein</fullName>
    </recommendedName>
</protein>
<keyword evidence="1" id="KW-0812">Transmembrane</keyword>
<evidence type="ECO:0008006" key="4">
    <source>
        <dbReference type="Google" id="ProtNLM"/>
    </source>
</evidence>
<sequence length="181" mass="19928">MADAEAIADSSAAVPDTLMLPEMIDLLSPVPEPAAVSWWPQTWGWAVLGGLLLLVLMVLAWRRYRHWHANRYRRAALQQLRRRLAAGEGAAALAEVLRRTALAAFPRAQVASLRGELWCDFLNQCTAPDTPCFDAPSIARLSRLTYCPQSGSQHSSDIAGLTQRVERWIITHRALSGGTGD</sequence>
<dbReference type="Proteomes" id="UP000265411">
    <property type="component" value="Unassembled WGS sequence"/>
</dbReference>
<dbReference type="AlphaFoldDB" id="A0A395R5Z5"/>
<evidence type="ECO:0000256" key="1">
    <source>
        <dbReference type="SAM" id="Phobius"/>
    </source>
</evidence>
<comment type="caution">
    <text evidence="2">The sequence shown here is derived from an EMBL/GenBank/DDBJ whole genome shotgun (WGS) entry which is preliminary data.</text>
</comment>
<proteinExistence type="predicted"/>
<dbReference type="EMBL" id="LMAZ01000002">
    <property type="protein sequence ID" value="RGP55259.1"/>
    <property type="molecule type" value="Genomic_DNA"/>
</dbReference>
<dbReference type="InterPro" id="IPR025489">
    <property type="entry name" value="DUF4381"/>
</dbReference>
<keyword evidence="1" id="KW-1133">Transmembrane helix</keyword>
<dbReference type="RefSeq" id="WP_118130242.1">
    <property type="nucleotide sequence ID" value="NZ_LMAZ01000002.1"/>
</dbReference>
<organism evidence="2 3">
    <name type="scientific">Pseudomonas abyssi</name>
    <dbReference type="NCBI Taxonomy" id="170540"/>
    <lineage>
        <taxon>Bacteria</taxon>
        <taxon>Pseudomonadati</taxon>
        <taxon>Pseudomonadota</taxon>
        <taxon>Gammaproteobacteria</taxon>
        <taxon>Pseudomonadales</taxon>
        <taxon>Pseudomonadaceae</taxon>
        <taxon>Pseudomonas</taxon>
    </lineage>
</organism>
<keyword evidence="1" id="KW-0472">Membrane</keyword>
<evidence type="ECO:0000313" key="2">
    <source>
        <dbReference type="EMBL" id="RGP55259.1"/>
    </source>
</evidence>
<evidence type="ECO:0000313" key="3">
    <source>
        <dbReference type="Proteomes" id="UP000265411"/>
    </source>
</evidence>
<dbReference type="OrthoDB" id="283083at2"/>
<reference evidence="2 3" key="1">
    <citation type="journal article" date="2018" name="Syst. Appl. Microbiol.">
        <title>Pseudomonas gallaeciensis sp. nov., isolated from crude-oil-contaminated intertidal sand samples after the Prestige oil spill.</title>
        <authorList>
            <person name="Mulet M."/>
            <person name="Sanchez D."/>
            <person name="Rodriguez A.C."/>
            <person name="Nogales B."/>
            <person name="Bosch R."/>
            <person name="Busquets A."/>
            <person name="Gomila M."/>
            <person name="Lalucat J."/>
            <person name="Garcia-Valdes E."/>
        </authorList>
    </citation>
    <scope>NUCLEOTIDE SEQUENCE [LARGE SCALE GENOMIC DNA]</scope>
    <source>
        <strain evidence="2 3">V113</strain>
    </source>
</reference>
<name>A0A395R5Z5_9PSED</name>
<keyword evidence="3" id="KW-1185">Reference proteome</keyword>
<feature type="transmembrane region" description="Helical" evidence="1">
    <location>
        <begin position="43"/>
        <end position="64"/>
    </location>
</feature>
<dbReference type="Pfam" id="PF14316">
    <property type="entry name" value="DUF4381"/>
    <property type="match status" value="1"/>
</dbReference>
<gene>
    <name evidence="2" type="ORF">ASB58_09340</name>
</gene>
<accession>A0A395R5Z5</accession>